<keyword evidence="4" id="KW-1185">Reference proteome</keyword>
<dbReference type="GO" id="GO:0020037">
    <property type="term" value="F:heme binding"/>
    <property type="evidence" value="ECO:0007669"/>
    <property type="project" value="InterPro"/>
</dbReference>
<feature type="transmembrane region" description="Helical" evidence="1">
    <location>
        <begin position="6"/>
        <end position="24"/>
    </location>
</feature>
<evidence type="ECO:0000313" key="4">
    <source>
        <dbReference type="Proteomes" id="UP000199424"/>
    </source>
</evidence>
<feature type="domain" description="Cytochrome c assembly protein" evidence="2">
    <location>
        <begin position="61"/>
        <end position="260"/>
    </location>
</feature>
<feature type="transmembrane region" description="Helical" evidence="1">
    <location>
        <begin position="58"/>
        <end position="79"/>
    </location>
</feature>
<evidence type="ECO:0000313" key="3">
    <source>
        <dbReference type="EMBL" id="SFR36788.1"/>
    </source>
</evidence>
<dbReference type="PANTHER" id="PTHR38034:SF1">
    <property type="entry name" value="INNER MEMBRANE PROTEIN YPJD"/>
    <property type="match status" value="1"/>
</dbReference>
<dbReference type="AlphaFoldDB" id="A0A1I6G3J7"/>
<gene>
    <name evidence="3" type="ORF">SAMN04488070_0111</name>
</gene>
<sequence>MTILLLFSVALYVLSAILLWRNLVQAKPASWLLFVVPLVAIVSHVALLWEYLETDHFNHLNITTSLSTVALLLVSLTLLRNRRAGGLLLSPIIYIFAAVSVILMVVSPVNWGAPLSEAHGLVIHILLSLLAYAVLMLATLYAVQLLYLNYVLKHHRSQALTGLLPPLMTVERYFFRLLSAGTLLLAVAIISGFIFLNDMFAQGQAHKTVLSLVAFSLYAAVLYLHQVKQARGRTLVITSVAASIILSLAYFGSRFVKDIILSL</sequence>
<dbReference type="InterPro" id="IPR002541">
    <property type="entry name" value="Cyt_c_assembly"/>
</dbReference>
<keyword evidence="1" id="KW-0472">Membrane</keyword>
<reference evidence="4" key="1">
    <citation type="submission" date="2016-10" db="EMBL/GenBank/DDBJ databases">
        <authorList>
            <person name="Varghese N."/>
            <person name="Submissions S."/>
        </authorList>
    </citation>
    <scope>NUCLEOTIDE SEQUENCE [LARGE SCALE GENOMIC DNA]</scope>
    <source>
        <strain evidence="4">CGMCC 1.7285</strain>
    </source>
</reference>
<keyword evidence="1" id="KW-1133">Transmembrane helix</keyword>
<dbReference type="Pfam" id="PF01578">
    <property type="entry name" value="Cytochrom_C_asm"/>
    <property type="match status" value="1"/>
</dbReference>
<feature type="transmembrane region" description="Helical" evidence="1">
    <location>
        <begin position="173"/>
        <end position="196"/>
    </location>
</feature>
<dbReference type="RefSeq" id="WP_092856800.1">
    <property type="nucleotide sequence ID" value="NZ_FOYU01000001.1"/>
</dbReference>
<dbReference type="Proteomes" id="UP000199424">
    <property type="component" value="Unassembled WGS sequence"/>
</dbReference>
<name>A0A1I6G3J7_9GAMM</name>
<evidence type="ECO:0000259" key="2">
    <source>
        <dbReference type="Pfam" id="PF01578"/>
    </source>
</evidence>
<dbReference type="PANTHER" id="PTHR38034">
    <property type="entry name" value="INNER MEMBRANE PROTEIN YPJD"/>
    <property type="match status" value="1"/>
</dbReference>
<organism evidence="3 4">
    <name type="scientific">Pseudidiomarina maritima</name>
    <dbReference type="NCBI Taxonomy" id="519453"/>
    <lineage>
        <taxon>Bacteria</taxon>
        <taxon>Pseudomonadati</taxon>
        <taxon>Pseudomonadota</taxon>
        <taxon>Gammaproteobacteria</taxon>
        <taxon>Alteromonadales</taxon>
        <taxon>Idiomarinaceae</taxon>
        <taxon>Pseudidiomarina</taxon>
    </lineage>
</organism>
<keyword evidence="1" id="KW-0812">Transmembrane</keyword>
<dbReference type="GO" id="GO:0005886">
    <property type="term" value="C:plasma membrane"/>
    <property type="evidence" value="ECO:0007669"/>
    <property type="project" value="TreeGrafter"/>
</dbReference>
<feature type="transmembrane region" description="Helical" evidence="1">
    <location>
        <begin position="208"/>
        <end position="225"/>
    </location>
</feature>
<proteinExistence type="predicted"/>
<protein>
    <submittedName>
        <fullName evidence="3">ABC-type uncharacterized transport system, permease component</fullName>
    </submittedName>
</protein>
<dbReference type="InterPro" id="IPR052372">
    <property type="entry name" value="YpjD/HemX"/>
</dbReference>
<feature type="transmembrane region" description="Helical" evidence="1">
    <location>
        <begin position="31"/>
        <end position="52"/>
    </location>
</feature>
<dbReference type="GO" id="GO:0017004">
    <property type="term" value="P:cytochrome complex assembly"/>
    <property type="evidence" value="ECO:0007669"/>
    <property type="project" value="InterPro"/>
</dbReference>
<feature type="transmembrane region" description="Helical" evidence="1">
    <location>
        <begin position="86"/>
        <end position="109"/>
    </location>
</feature>
<feature type="transmembrane region" description="Helical" evidence="1">
    <location>
        <begin position="234"/>
        <end position="253"/>
    </location>
</feature>
<accession>A0A1I6G3J7</accession>
<evidence type="ECO:0000256" key="1">
    <source>
        <dbReference type="SAM" id="Phobius"/>
    </source>
</evidence>
<dbReference type="EMBL" id="FOYU01000001">
    <property type="protein sequence ID" value="SFR36788.1"/>
    <property type="molecule type" value="Genomic_DNA"/>
</dbReference>
<feature type="transmembrane region" description="Helical" evidence="1">
    <location>
        <begin position="121"/>
        <end position="152"/>
    </location>
</feature>